<dbReference type="eggNOG" id="COG1309">
    <property type="taxonomic scope" value="Bacteria"/>
</dbReference>
<feature type="DNA-binding region" description="H-T-H motif" evidence="3">
    <location>
        <begin position="24"/>
        <end position="43"/>
    </location>
</feature>
<evidence type="ECO:0000256" key="1">
    <source>
        <dbReference type="ARBA" id="ARBA00022491"/>
    </source>
</evidence>
<dbReference type="PANTHER" id="PTHR43479:SF22">
    <property type="entry name" value="TRANSCRIPTIONAL REGULATOR, TETR FAMILY"/>
    <property type="match status" value="1"/>
</dbReference>
<dbReference type="PANTHER" id="PTHR43479">
    <property type="entry name" value="ACREF/ENVCD OPERON REPRESSOR-RELATED"/>
    <property type="match status" value="1"/>
</dbReference>
<dbReference type="SUPFAM" id="SSF46689">
    <property type="entry name" value="Homeodomain-like"/>
    <property type="match status" value="1"/>
</dbReference>
<organism evidence="5 6">
    <name type="scientific">Lysinibacillus odysseyi 34hs-1 = NBRC 100172</name>
    <dbReference type="NCBI Taxonomy" id="1220589"/>
    <lineage>
        <taxon>Bacteria</taxon>
        <taxon>Bacillati</taxon>
        <taxon>Bacillota</taxon>
        <taxon>Bacilli</taxon>
        <taxon>Bacillales</taxon>
        <taxon>Bacillaceae</taxon>
        <taxon>Lysinibacillus</taxon>
    </lineage>
</organism>
<dbReference type="AlphaFoldDB" id="A0A0A3IRA5"/>
<dbReference type="Pfam" id="PF00440">
    <property type="entry name" value="TetR_N"/>
    <property type="match status" value="1"/>
</dbReference>
<keyword evidence="6" id="KW-1185">Reference proteome</keyword>
<dbReference type="Gene3D" id="1.10.10.60">
    <property type="entry name" value="Homeodomain-like"/>
    <property type="match status" value="1"/>
</dbReference>
<sequence length="276" mass="32043">MVKKQLIMENALQLFAKQGIEATSIQQITDKCGISKGAFYLSFKSKDELIFALIDYFMSEIVVDIEQVVNSERPDSLLLYDYYFHTFSTFKKHAHFARIFMKEHQTTFSEEAFAKIEYYNGILNRLVHQIVKKQFTHIAEHMMPDIVFTIQCFARNYSELFFREGAEIDMDTLCCSLVEKVSVIAEHARIPFFTAEWLQATGITSIKLSKDELIEFLNTKLEEMDDALIHESIELLRNHLVNPVLSPAIEQGLLKNLRSNSYSKWIAYIYEACDKS</sequence>
<dbReference type="STRING" id="1220589.CD32_04265"/>
<name>A0A0A3IRA5_9BACI</name>
<dbReference type="OrthoDB" id="9812993at2"/>
<dbReference type="Gene3D" id="1.10.357.10">
    <property type="entry name" value="Tetracycline Repressor, domain 2"/>
    <property type="match status" value="1"/>
</dbReference>
<reference evidence="5 6" key="1">
    <citation type="submission" date="2014-02" db="EMBL/GenBank/DDBJ databases">
        <title>Draft genome sequence of Lysinibacillus odysseyi NBRC 100172.</title>
        <authorList>
            <person name="Zhang F."/>
            <person name="Wang G."/>
            <person name="Zhang L."/>
        </authorList>
    </citation>
    <scope>NUCLEOTIDE SEQUENCE [LARGE SCALE GENOMIC DNA]</scope>
    <source>
        <strain evidence="5 6">NBRC 100172</strain>
    </source>
</reference>
<proteinExistence type="predicted"/>
<dbReference type="GO" id="GO:0003677">
    <property type="term" value="F:DNA binding"/>
    <property type="evidence" value="ECO:0007669"/>
    <property type="project" value="UniProtKB-UniRule"/>
</dbReference>
<gene>
    <name evidence="5" type="ORF">CD32_04265</name>
</gene>
<feature type="domain" description="HTH tetR-type" evidence="4">
    <location>
        <begin position="1"/>
        <end position="61"/>
    </location>
</feature>
<evidence type="ECO:0000313" key="5">
    <source>
        <dbReference type="EMBL" id="KGR87246.1"/>
    </source>
</evidence>
<dbReference type="InterPro" id="IPR009057">
    <property type="entry name" value="Homeodomain-like_sf"/>
</dbReference>
<dbReference type="PROSITE" id="PS50977">
    <property type="entry name" value="HTH_TETR_2"/>
    <property type="match status" value="1"/>
</dbReference>
<protein>
    <recommendedName>
        <fullName evidence="4">HTH tetR-type domain-containing protein</fullName>
    </recommendedName>
</protein>
<dbReference type="RefSeq" id="WP_036151614.1">
    <property type="nucleotide sequence ID" value="NZ_AVCX01000015.1"/>
</dbReference>
<evidence type="ECO:0000313" key="6">
    <source>
        <dbReference type="Proteomes" id="UP000030437"/>
    </source>
</evidence>
<comment type="caution">
    <text evidence="5">The sequence shown here is derived from an EMBL/GenBank/DDBJ whole genome shotgun (WGS) entry which is preliminary data.</text>
</comment>
<keyword evidence="1" id="KW-0678">Repressor</keyword>
<evidence type="ECO:0000259" key="4">
    <source>
        <dbReference type="PROSITE" id="PS50977"/>
    </source>
</evidence>
<dbReference type="Proteomes" id="UP000030437">
    <property type="component" value="Unassembled WGS sequence"/>
</dbReference>
<evidence type="ECO:0000256" key="2">
    <source>
        <dbReference type="ARBA" id="ARBA00023125"/>
    </source>
</evidence>
<dbReference type="EMBL" id="JPVP01000048">
    <property type="protein sequence ID" value="KGR87246.1"/>
    <property type="molecule type" value="Genomic_DNA"/>
</dbReference>
<accession>A0A0A3IRA5</accession>
<dbReference type="InterPro" id="IPR001647">
    <property type="entry name" value="HTH_TetR"/>
</dbReference>
<dbReference type="PRINTS" id="PR00455">
    <property type="entry name" value="HTHTETR"/>
</dbReference>
<dbReference type="InterPro" id="IPR050624">
    <property type="entry name" value="HTH-type_Tx_Regulator"/>
</dbReference>
<evidence type="ECO:0000256" key="3">
    <source>
        <dbReference type="PROSITE-ProRule" id="PRU00335"/>
    </source>
</evidence>
<keyword evidence="2 3" id="KW-0238">DNA-binding</keyword>